<evidence type="ECO:0000313" key="2">
    <source>
        <dbReference type="Proteomes" id="UP001321741"/>
    </source>
</evidence>
<name>A0ABN6SLU7_9LACO</name>
<evidence type="ECO:0000313" key="1">
    <source>
        <dbReference type="EMBL" id="BDR60598.1"/>
    </source>
</evidence>
<dbReference type="RefSeq" id="WP_317636856.1">
    <property type="nucleotide sequence ID" value="NZ_AP026803.1"/>
</dbReference>
<organism evidence="1 2">
    <name type="scientific">Lactobacillus xylocopicola</name>
    <dbReference type="NCBI Taxonomy" id="2976676"/>
    <lineage>
        <taxon>Bacteria</taxon>
        <taxon>Bacillati</taxon>
        <taxon>Bacillota</taxon>
        <taxon>Bacilli</taxon>
        <taxon>Lactobacillales</taxon>
        <taxon>Lactobacillaceae</taxon>
        <taxon>Lactobacillus</taxon>
    </lineage>
</organism>
<protein>
    <submittedName>
        <fullName evidence="1">Uncharacterized protein</fullName>
    </submittedName>
</protein>
<accession>A0ABN6SLU7</accession>
<sequence length="104" mass="12430">MNKKKQENLIVYFRYLSGERKITYHLEKSIDNSIYFLVYSDEDFLIVLQWLGLIGAFFTFSKTAEPDEIHDFMYDITITDYGYDMEETLKMASDNGVDLFKYFK</sequence>
<proteinExistence type="predicted"/>
<reference evidence="1 2" key="1">
    <citation type="journal article" date="2023" name="Microbiol. Spectr.">
        <title>Symbiosis of Carpenter Bees with Uncharacterized Lactic Acid Bacteria Showing NAD Auxotrophy.</title>
        <authorList>
            <person name="Kawasaki S."/>
            <person name="Ozawa K."/>
            <person name="Mori T."/>
            <person name="Yamamoto A."/>
            <person name="Ito M."/>
            <person name="Ohkuma M."/>
            <person name="Sakamoto M."/>
            <person name="Matsutani M."/>
        </authorList>
    </citation>
    <scope>NUCLEOTIDE SEQUENCE [LARGE SCALE GENOMIC DNA]</scope>
    <source>
        <strain evidence="1 2">Kim32-2</strain>
    </source>
</reference>
<dbReference type="Proteomes" id="UP001321741">
    <property type="component" value="Chromosome"/>
</dbReference>
<gene>
    <name evidence="1" type="ORF">KIM322_08590</name>
</gene>
<keyword evidence="2" id="KW-1185">Reference proteome</keyword>
<dbReference type="EMBL" id="AP026803">
    <property type="protein sequence ID" value="BDR60598.1"/>
    <property type="molecule type" value="Genomic_DNA"/>
</dbReference>